<dbReference type="RefSeq" id="XP_012767077.1">
    <property type="nucleotide sequence ID" value="XM_012911623.1"/>
</dbReference>
<dbReference type="OrthoDB" id="366829at2759"/>
<dbReference type="EMBL" id="LK391708">
    <property type="protein sequence ID" value="CDR94891.1"/>
    <property type="molecule type" value="Genomic_DNA"/>
</dbReference>
<evidence type="ECO:0000313" key="2">
    <source>
        <dbReference type="Proteomes" id="UP000033188"/>
    </source>
</evidence>
<organism evidence="1 2">
    <name type="scientific">Babesia bigemina</name>
    <dbReference type="NCBI Taxonomy" id="5866"/>
    <lineage>
        <taxon>Eukaryota</taxon>
        <taxon>Sar</taxon>
        <taxon>Alveolata</taxon>
        <taxon>Apicomplexa</taxon>
        <taxon>Aconoidasida</taxon>
        <taxon>Piroplasmida</taxon>
        <taxon>Babesiidae</taxon>
        <taxon>Babesia</taxon>
    </lineage>
</organism>
<proteinExistence type="predicted"/>
<dbReference type="KEGG" id="bbig:BBBOND_0200480"/>
<name>A0A061D2A9_BABBI</name>
<dbReference type="Proteomes" id="UP000033188">
    <property type="component" value="Chromosome 2"/>
</dbReference>
<sequence length="262" mass="28897">MRHWNLREALDWLIQVRHCAKTSTLSDNLCKPFHNVAHDVERYLPPRTASEEPSACDVISRLSTLQGSAPEDSANPNKNIIHNLCASAASLLGYRSPGTYDGSGIVYGNALRLCDAILAFLYAVLSDVHANQPYVAGKYLLYDVIVEIKSQLWRGRKGFRQVIPKVANDLERYNAAVKASNEKVKKPIETVLHYVKPDGELHKGIQALQITETSTSTQDERTVESAVSLVEGCKEVAGVFSKGLTAATNAINDLNPKLKRKL</sequence>
<dbReference type="GeneID" id="24563432"/>
<accession>A0A061D2A9</accession>
<dbReference type="AlphaFoldDB" id="A0A061D2A9"/>
<dbReference type="VEuPathDB" id="PiroplasmaDB:BBBOND_0200480"/>
<protein>
    <submittedName>
        <fullName evidence="1">Uncharacterized protein</fullName>
    </submittedName>
</protein>
<keyword evidence="2" id="KW-1185">Reference proteome</keyword>
<reference evidence="2" key="1">
    <citation type="submission" date="2014-06" db="EMBL/GenBank/DDBJ databases">
        <authorList>
            <person name="Aslett M."/>
            <person name="De Silva N."/>
        </authorList>
    </citation>
    <scope>NUCLEOTIDE SEQUENCE [LARGE SCALE GENOMIC DNA]</scope>
    <source>
        <strain evidence="2">Bond</strain>
    </source>
</reference>
<gene>
    <name evidence="1" type="ORF">BBBOND_0200480</name>
</gene>
<evidence type="ECO:0000313" key="1">
    <source>
        <dbReference type="EMBL" id="CDR94891.1"/>
    </source>
</evidence>